<feature type="transmembrane region" description="Helical" evidence="1">
    <location>
        <begin position="264"/>
        <end position="289"/>
    </location>
</feature>
<accession>A0A7S7SIF7</accession>
<feature type="transmembrane region" description="Helical" evidence="1">
    <location>
        <begin position="399"/>
        <end position="420"/>
    </location>
</feature>
<organism evidence="2 3">
    <name type="scientific">Paludibaculum fermentans</name>
    <dbReference type="NCBI Taxonomy" id="1473598"/>
    <lineage>
        <taxon>Bacteria</taxon>
        <taxon>Pseudomonadati</taxon>
        <taxon>Acidobacteriota</taxon>
        <taxon>Terriglobia</taxon>
        <taxon>Bryobacterales</taxon>
        <taxon>Bryobacteraceae</taxon>
        <taxon>Paludibaculum</taxon>
    </lineage>
</organism>
<reference evidence="2 3" key="1">
    <citation type="submission" date="2020-10" db="EMBL/GenBank/DDBJ databases">
        <title>Complete genome sequence of Paludibaculum fermentans P105T, a facultatively anaerobic acidobacterium capable of dissimilatory Fe(III) reduction.</title>
        <authorList>
            <person name="Dedysh S.N."/>
            <person name="Beletsky A.V."/>
            <person name="Kulichevskaya I.S."/>
            <person name="Mardanov A.V."/>
            <person name="Ravin N.V."/>
        </authorList>
    </citation>
    <scope>NUCLEOTIDE SEQUENCE [LARGE SCALE GENOMIC DNA]</scope>
    <source>
        <strain evidence="2 3">P105</strain>
    </source>
</reference>
<feature type="transmembrane region" description="Helical" evidence="1">
    <location>
        <begin position="340"/>
        <end position="358"/>
    </location>
</feature>
<dbReference type="Proteomes" id="UP000593892">
    <property type="component" value="Chromosome"/>
</dbReference>
<feature type="transmembrane region" description="Helical" evidence="1">
    <location>
        <begin position="42"/>
        <end position="66"/>
    </location>
</feature>
<keyword evidence="3" id="KW-1185">Reference proteome</keyword>
<name>A0A7S7SIF7_PALFE</name>
<dbReference type="RefSeq" id="WP_194446565.1">
    <property type="nucleotide sequence ID" value="NZ_CP063849.1"/>
</dbReference>
<feature type="transmembrane region" description="Helical" evidence="1">
    <location>
        <begin position="189"/>
        <end position="210"/>
    </location>
</feature>
<dbReference type="AlphaFoldDB" id="A0A7S7SIF7"/>
<keyword evidence="1" id="KW-0812">Transmembrane</keyword>
<evidence type="ECO:0000313" key="2">
    <source>
        <dbReference type="EMBL" id="QOY84895.1"/>
    </source>
</evidence>
<feature type="transmembrane region" description="Helical" evidence="1">
    <location>
        <begin position="310"/>
        <end position="328"/>
    </location>
</feature>
<proteinExistence type="predicted"/>
<evidence type="ECO:0000313" key="3">
    <source>
        <dbReference type="Proteomes" id="UP000593892"/>
    </source>
</evidence>
<keyword evidence="1" id="KW-1133">Transmembrane helix</keyword>
<sequence length="438" mass="47483">MDPTSPLDWRTQAWLLSALIFNLPFYFRYGGDLWMEWPLPQYSLLLGVVALLVAVVFFFLPALAMHTSRKPLFETLAASIGTFPAEAVRGCGAVLLICYLSEFLGLLRWLLSQAWRLEAFNWTFECLIAGILGFLCFTGLQGETAAARMAWVSTRLGVAILLAALIRVHDGWPAIPGGFPDYTGQSAGMVLWRGLSGIALYVAPLAFFAAGWSSRGAGRKQVMATAFVGLALPLFTALLLVGISNVAVHSSPYYRYGGNPSIALALWGGAAQSAVAGRMLLAGLTFFGLARFCIRALADSAAFFSRKRAAQWWMTATAIALLTGLSRYNFDQRLIHTRVATTYVLVAASAILTSDWVLKRPQAEGRHRLDWVSCAALVAGLAAPWYLPTVIVGTGQDAWGYQSLLPSYAMALLTCLLGRLAERALLARRGDTAVAVSL</sequence>
<feature type="transmembrane region" description="Helical" evidence="1">
    <location>
        <begin position="222"/>
        <end position="244"/>
    </location>
</feature>
<feature type="transmembrane region" description="Helical" evidence="1">
    <location>
        <begin position="119"/>
        <end position="140"/>
    </location>
</feature>
<evidence type="ECO:0000256" key="1">
    <source>
        <dbReference type="SAM" id="Phobius"/>
    </source>
</evidence>
<gene>
    <name evidence="2" type="ORF">IRI77_18710</name>
</gene>
<feature type="transmembrane region" description="Helical" evidence="1">
    <location>
        <begin position="152"/>
        <end position="169"/>
    </location>
</feature>
<feature type="transmembrane region" description="Helical" evidence="1">
    <location>
        <begin position="370"/>
        <end position="387"/>
    </location>
</feature>
<feature type="transmembrane region" description="Helical" evidence="1">
    <location>
        <begin position="12"/>
        <end position="30"/>
    </location>
</feature>
<dbReference type="EMBL" id="CP063849">
    <property type="protein sequence ID" value="QOY84895.1"/>
    <property type="molecule type" value="Genomic_DNA"/>
</dbReference>
<dbReference type="KEGG" id="pfer:IRI77_18710"/>
<feature type="transmembrane region" description="Helical" evidence="1">
    <location>
        <begin position="87"/>
        <end position="107"/>
    </location>
</feature>
<protein>
    <submittedName>
        <fullName evidence="2">Uncharacterized protein</fullName>
    </submittedName>
</protein>
<keyword evidence="1" id="KW-0472">Membrane</keyword>